<evidence type="ECO:0000256" key="3">
    <source>
        <dbReference type="ARBA" id="ARBA00029741"/>
    </source>
</evidence>
<dbReference type="InterPro" id="IPR011051">
    <property type="entry name" value="RmlC_Cupin_sf"/>
</dbReference>
<name>A0A1H8USB6_9FIRM</name>
<dbReference type="STRING" id="112903.SAMN04490178_109101"/>
<evidence type="ECO:0000256" key="2">
    <source>
        <dbReference type="ARBA" id="ARBA00022833"/>
    </source>
</evidence>
<dbReference type="PIRSF" id="PIRSF036894">
    <property type="entry name" value="PMI_Firm_short"/>
    <property type="match status" value="1"/>
</dbReference>
<feature type="domain" description="Mannose-6-phosphate isomerase cupin" evidence="8">
    <location>
        <begin position="235"/>
        <end position="305"/>
    </location>
</feature>
<dbReference type="GO" id="GO:0008270">
    <property type="term" value="F:zinc ion binding"/>
    <property type="evidence" value="ECO:0007669"/>
    <property type="project" value="InterPro"/>
</dbReference>
<dbReference type="PANTHER" id="PTHR42742">
    <property type="entry name" value="TRANSCRIPTIONAL REPRESSOR MPRA"/>
    <property type="match status" value="1"/>
</dbReference>
<dbReference type="InterPro" id="IPR051804">
    <property type="entry name" value="Carb_Metab_Reg_Kinase/Isom"/>
</dbReference>
<evidence type="ECO:0000313" key="10">
    <source>
        <dbReference type="Proteomes" id="UP000198847"/>
    </source>
</evidence>
<dbReference type="InterPro" id="IPR014628">
    <property type="entry name" value="Man6P_isomerase_Firm_short"/>
</dbReference>
<dbReference type="PANTHER" id="PTHR42742:SF3">
    <property type="entry name" value="FRUCTOKINASE"/>
    <property type="match status" value="1"/>
</dbReference>
<keyword evidence="10" id="KW-1185">Reference proteome</keyword>
<keyword evidence="2 5" id="KW-0862">Zinc</keyword>
<dbReference type="Pfam" id="PF20511">
    <property type="entry name" value="PMI_typeI_cat"/>
    <property type="match status" value="1"/>
</dbReference>
<evidence type="ECO:0000256" key="4">
    <source>
        <dbReference type="ARBA" id="ARBA00030762"/>
    </source>
</evidence>
<evidence type="ECO:0000256" key="6">
    <source>
        <dbReference type="PIRSR" id="PIRSR036894-2"/>
    </source>
</evidence>
<proteinExistence type="predicted"/>
<reference evidence="9 10" key="1">
    <citation type="submission" date="2016-10" db="EMBL/GenBank/DDBJ databases">
        <authorList>
            <person name="de Groot N.N."/>
        </authorList>
    </citation>
    <scope>NUCLEOTIDE SEQUENCE [LARGE SCALE GENOMIC DNA]</scope>
    <source>
        <strain evidence="9 10">DSM 13305</strain>
    </source>
</reference>
<evidence type="ECO:0000259" key="7">
    <source>
        <dbReference type="Pfam" id="PF20511"/>
    </source>
</evidence>
<dbReference type="AlphaFoldDB" id="A0A1H8USB6"/>
<dbReference type="Gene3D" id="2.60.120.10">
    <property type="entry name" value="Jelly Rolls"/>
    <property type="match status" value="2"/>
</dbReference>
<dbReference type="SUPFAM" id="SSF51182">
    <property type="entry name" value="RmlC-like cupins"/>
    <property type="match status" value="1"/>
</dbReference>
<keyword evidence="1 5" id="KW-0479">Metal-binding</keyword>
<dbReference type="InterPro" id="IPR014710">
    <property type="entry name" value="RmlC-like_jellyroll"/>
</dbReference>
<keyword evidence="9" id="KW-0413">Isomerase</keyword>
<gene>
    <name evidence="9" type="ORF">SAMN04490178_109101</name>
</gene>
<feature type="binding site" evidence="5">
    <location>
        <position position="99"/>
    </location>
    <ligand>
        <name>Zn(2+)</name>
        <dbReference type="ChEBI" id="CHEBI:29105"/>
    </ligand>
</feature>
<comment type="cofactor">
    <cofactor evidence="5">
        <name>Zn(2+)</name>
        <dbReference type="ChEBI" id="CHEBI:29105"/>
    </cofactor>
    <text evidence="5">Binds 1 zinc ion per subunit.</text>
</comment>
<dbReference type="OrthoDB" id="9808275at2"/>
<dbReference type="Pfam" id="PF21621">
    <property type="entry name" value="MPI_cupin_dom"/>
    <property type="match status" value="1"/>
</dbReference>
<dbReference type="InterPro" id="IPR046457">
    <property type="entry name" value="PMI_typeI_cat"/>
</dbReference>
<sequence>MYPLTFEPVYKETIWGGQALATLFGRELPSARIGESWEICAHPQGMSRIRNGSWQGKTLQEVMSTQPALILGEGRTAETQFPLLIKYIDAGDDLSIQVHPDDEYAGRVERQPGKTEAWYVLQAGPGAEIIYGLNEAVSREAFIQAVREGTVEAAVRRVAVQAGDMILVPAGTVHSLLKGVAVCEIQQNSDLTYRLYDFNRTGPDGKPRMLHLEKGLAVTAFGQQPALDFRQDSITCPYFSVQRQQVAGQVQDLPAGRFLIYCILQGKGQIAANGIEVPVQAGDTVLIPACLTAVTLTGQCQLLRIR</sequence>
<dbReference type="GO" id="GO:0005975">
    <property type="term" value="P:carbohydrate metabolic process"/>
    <property type="evidence" value="ECO:0007669"/>
    <property type="project" value="InterPro"/>
</dbReference>
<accession>A0A1H8USB6</accession>
<organism evidence="9 10">
    <name type="scientific">Propionispora vibrioides</name>
    <dbReference type="NCBI Taxonomy" id="112903"/>
    <lineage>
        <taxon>Bacteria</taxon>
        <taxon>Bacillati</taxon>
        <taxon>Bacillota</taxon>
        <taxon>Negativicutes</taxon>
        <taxon>Selenomonadales</taxon>
        <taxon>Sporomusaceae</taxon>
        <taxon>Propionispora</taxon>
    </lineage>
</organism>
<dbReference type="RefSeq" id="WP_091746263.1">
    <property type="nucleotide sequence ID" value="NZ_FODY01000009.1"/>
</dbReference>
<dbReference type="EMBL" id="FODY01000009">
    <property type="protein sequence ID" value="SEP06061.1"/>
    <property type="molecule type" value="Genomic_DNA"/>
</dbReference>
<feature type="domain" description="Phosphomannose isomerase type I catalytic" evidence="7">
    <location>
        <begin position="7"/>
        <end position="107"/>
    </location>
</feature>
<feature type="binding site" evidence="5">
    <location>
        <position position="174"/>
    </location>
    <ligand>
        <name>Zn(2+)</name>
        <dbReference type="ChEBI" id="CHEBI:29105"/>
    </ligand>
</feature>
<evidence type="ECO:0000256" key="5">
    <source>
        <dbReference type="PIRSR" id="PIRSR036894-1"/>
    </source>
</evidence>
<dbReference type="InterPro" id="IPR049071">
    <property type="entry name" value="MPI_cupin_dom"/>
</dbReference>
<evidence type="ECO:0000256" key="1">
    <source>
        <dbReference type="ARBA" id="ARBA00022723"/>
    </source>
</evidence>
<dbReference type="GO" id="GO:0004476">
    <property type="term" value="F:mannose-6-phosphate isomerase activity"/>
    <property type="evidence" value="ECO:0007669"/>
    <property type="project" value="InterPro"/>
</dbReference>
<evidence type="ECO:0000313" key="9">
    <source>
        <dbReference type="EMBL" id="SEP06061.1"/>
    </source>
</evidence>
<dbReference type="Proteomes" id="UP000198847">
    <property type="component" value="Unassembled WGS sequence"/>
</dbReference>
<evidence type="ECO:0000259" key="8">
    <source>
        <dbReference type="Pfam" id="PF21621"/>
    </source>
</evidence>
<feature type="active site" evidence="6">
    <location>
        <position position="194"/>
    </location>
</feature>
<feature type="binding site" evidence="5">
    <location>
        <position position="116"/>
    </location>
    <ligand>
        <name>Zn(2+)</name>
        <dbReference type="ChEBI" id="CHEBI:29105"/>
    </ligand>
</feature>
<protein>
    <recommendedName>
        <fullName evidence="3">Phosphohexomutase</fullName>
    </recommendedName>
    <alternativeName>
        <fullName evidence="4">Phosphomannose isomerase</fullName>
    </alternativeName>
</protein>
<dbReference type="CDD" id="cd07010">
    <property type="entry name" value="cupin_PMI_type_I_N_bac"/>
    <property type="match status" value="1"/>
</dbReference>